<feature type="binding site" evidence="2">
    <location>
        <begin position="534"/>
        <end position="535"/>
    </location>
    <ligand>
        <name>FAD</name>
        <dbReference type="ChEBI" id="CHEBI:57692"/>
    </ligand>
</feature>
<reference evidence="4" key="1">
    <citation type="submission" date="2023-06" db="EMBL/GenBank/DDBJ databases">
        <authorList>
            <person name="Noh H."/>
        </authorList>
    </citation>
    <scope>NUCLEOTIDE SEQUENCE</scope>
    <source>
        <strain evidence="4">DUCC20226</strain>
    </source>
</reference>
<comment type="similarity">
    <text evidence="1">Belongs to the GMC oxidoreductase family.</text>
</comment>
<dbReference type="PANTHER" id="PTHR11552:SF78">
    <property type="entry name" value="GLUCOSE-METHANOL-CHOLINE OXIDOREDUCTASE N-TERMINAL DOMAIN-CONTAINING PROTEIN"/>
    <property type="match status" value="1"/>
</dbReference>
<feature type="domain" description="Glucose-methanol-choline oxidoreductase N-terminal" evidence="3">
    <location>
        <begin position="280"/>
        <end position="294"/>
    </location>
</feature>
<dbReference type="Pfam" id="PF05199">
    <property type="entry name" value="GMC_oxred_C"/>
    <property type="match status" value="1"/>
</dbReference>
<evidence type="ECO:0000256" key="1">
    <source>
        <dbReference type="ARBA" id="ARBA00010790"/>
    </source>
</evidence>
<dbReference type="InterPro" id="IPR007867">
    <property type="entry name" value="GMC_OxRtase_C"/>
</dbReference>
<dbReference type="PROSITE" id="PS00624">
    <property type="entry name" value="GMC_OXRED_2"/>
    <property type="match status" value="1"/>
</dbReference>
<sequence>MGLYKSLPEEIREVDILVAGGGAAGCIVAGRLAEADPSLSVLVVESGPDNYGDPAVVVPAFWLSHMDPNDKFILPYKSSASSYLAGREAVVPTSRVLGGGSSVNMLLYSRPQRSELDAWGTPGWSADEILEYMNKLESYHGPGLKERHGHDGPIYVGPGNYRSSKLESDFINSTNRCGWPEVEDINNLDTINGSMRALRYVSPDGKREDVAHKYLHPKLRSDKFPNLHVLVETDIERVLFDDEKHITGVTFRPCPKFQPDREGEPVRSIKVRKTVVLSAGALGTPGILERSGIGSPRILERAQIPLVATVPGVGENYQDHHIMLYPYKANLGPHETMDDLLGGRLDVGELISKNDPILSYNGVDVQCKLRPSTADVVSLGPEFEAAWNKDFKDYPDKPMMIISPVACFPGDPSSVPAGQYFGIATFSLHPYSRGRIHISGPAISDQIFMDAGFWADPNELDLKKHVWMYKKQREIVRRMDAFDGEIAASHPQFPSGSKAATVDTKAKAAQDVYYTSEDDKAIEKWLRDHVASSWHSMGTCKMAPFVDGGVVDPNLNVYGVRGLKVADLSIVPSNLGANTCNTAMAIGEKAADIVIQELGIAR</sequence>
<name>A0AAD9SV52_PHOAM</name>
<evidence type="ECO:0000259" key="3">
    <source>
        <dbReference type="PROSITE" id="PS00624"/>
    </source>
</evidence>
<dbReference type="PIRSF" id="PIRSF000137">
    <property type="entry name" value="Alcohol_oxidase"/>
    <property type="match status" value="1"/>
</dbReference>
<feature type="binding site" evidence="2">
    <location>
        <position position="96"/>
    </location>
    <ligand>
        <name>FAD</name>
        <dbReference type="ChEBI" id="CHEBI:57692"/>
    </ligand>
</feature>
<dbReference type="Gene3D" id="3.30.560.10">
    <property type="entry name" value="Glucose Oxidase, domain 3"/>
    <property type="match status" value="1"/>
</dbReference>
<dbReference type="InterPro" id="IPR000172">
    <property type="entry name" value="GMC_OxRdtase_N"/>
</dbReference>
<dbReference type="GO" id="GO:0016614">
    <property type="term" value="F:oxidoreductase activity, acting on CH-OH group of donors"/>
    <property type="evidence" value="ECO:0007669"/>
    <property type="project" value="InterPro"/>
</dbReference>
<dbReference type="SUPFAM" id="SSF51905">
    <property type="entry name" value="FAD/NAD(P)-binding domain"/>
    <property type="match status" value="1"/>
</dbReference>
<dbReference type="Gene3D" id="3.50.50.60">
    <property type="entry name" value="FAD/NAD(P)-binding domain"/>
    <property type="match status" value="1"/>
</dbReference>
<evidence type="ECO:0000256" key="2">
    <source>
        <dbReference type="PIRSR" id="PIRSR000137-2"/>
    </source>
</evidence>
<evidence type="ECO:0000313" key="4">
    <source>
        <dbReference type="EMBL" id="KAK2615875.1"/>
    </source>
</evidence>
<organism evidence="4 5">
    <name type="scientific">Phomopsis amygdali</name>
    <name type="common">Fusicoccum amygdali</name>
    <dbReference type="NCBI Taxonomy" id="1214568"/>
    <lineage>
        <taxon>Eukaryota</taxon>
        <taxon>Fungi</taxon>
        <taxon>Dikarya</taxon>
        <taxon>Ascomycota</taxon>
        <taxon>Pezizomycotina</taxon>
        <taxon>Sordariomycetes</taxon>
        <taxon>Sordariomycetidae</taxon>
        <taxon>Diaporthales</taxon>
        <taxon>Diaporthaceae</taxon>
        <taxon>Diaporthe</taxon>
    </lineage>
</organism>
<dbReference type="GO" id="GO:0050660">
    <property type="term" value="F:flavin adenine dinucleotide binding"/>
    <property type="evidence" value="ECO:0007669"/>
    <property type="project" value="InterPro"/>
</dbReference>
<gene>
    <name evidence="4" type="ORF">N8I77_002599</name>
</gene>
<dbReference type="AlphaFoldDB" id="A0AAD9SV52"/>
<comment type="caution">
    <text evidence="4">The sequence shown here is derived from an EMBL/GenBank/DDBJ whole genome shotgun (WGS) entry which is preliminary data.</text>
</comment>
<proteinExistence type="inferred from homology"/>
<dbReference type="PANTHER" id="PTHR11552">
    <property type="entry name" value="GLUCOSE-METHANOL-CHOLINE GMC OXIDOREDUCTASE"/>
    <property type="match status" value="1"/>
</dbReference>
<dbReference type="EMBL" id="JAUJFL010000001">
    <property type="protein sequence ID" value="KAK2615875.1"/>
    <property type="molecule type" value="Genomic_DNA"/>
</dbReference>
<accession>A0AAD9SV52</accession>
<comment type="cofactor">
    <cofactor evidence="2">
        <name>FAD</name>
        <dbReference type="ChEBI" id="CHEBI:57692"/>
    </cofactor>
</comment>
<protein>
    <recommendedName>
        <fullName evidence="3">Glucose-methanol-choline oxidoreductase N-terminal domain-containing protein</fullName>
    </recommendedName>
</protein>
<keyword evidence="5" id="KW-1185">Reference proteome</keyword>
<dbReference type="InterPro" id="IPR036188">
    <property type="entry name" value="FAD/NAD-bd_sf"/>
</dbReference>
<evidence type="ECO:0000313" key="5">
    <source>
        <dbReference type="Proteomes" id="UP001265746"/>
    </source>
</evidence>
<dbReference type="Pfam" id="PF00732">
    <property type="entry name" value="GMC_oxred_N"/>
    <property type="match status" value="1"/>
</dbReference>
<keyword evidence="2" id="KW-0274">FAD</keyword>
<dbReference type="InterPro" id="IPR012132">
    <property type="entry name" value="GMC_OxRdtase"/>
</dbReference>
<dbReference type="PROSITE" id="PS51257">
    <property type="entry name" value="PROKAR_LIPOPROTEIN"/>
    <property type="match status" value="1"/>
</dbReference>
<dbReference type="SUPFAM" id="SSF54373">
    <property type="entry name" value="FAD-linked reductases, C-terminal domain"/>
    <property type="match status" value="1"/>
</dbReference>
<keyword evidence="2" id="KW-0285">Flavoprotein</keyword>
<dbReference type="Proteomes" id="UP001265746">
    <property type="component" value="Unassembled WGS sequence"/>
</dbReference>